<dbReference type="GO" id="GO:0016491">
    <property type="term" value="F:oxidoreductase activity"/>
    <property type="evidence" value="ECO:0007669"/>
    <property type="project" value="UniProtKB-KW"/>
</dbReference>
<dbReference type="PRINTS" id="PR00420">
    <property type="entry name" value="RNGMNOXGNASE"/>
</dbReference>
<feature type="domain" description="FAD-binding" evidence="2">
    <location>
        <begin position="7"/>
        <end position="343"/>
    </location>
</feature>
<dbReference type="PANTHER" id="PTHR43476:SF5">
    <property type="entry name" value="FAD-DEPENDENT MONOOXYGENASE"/>
    <property type="match status" value="1"/>
</dbReference>
<organism evidence="3 4">
    <name type="scientific">Bosea lupini</name>
    <dbReference type="NCBI Taxonomy" id="1036779"/>
    <lineage>
        <taxon>Bacteria</taxon>
        <taxon>Pseudomonadati</taxon>
        <taxon>Pseudomonadota</taxon>
        <taxon>Alphaproteobacteria</taxon>
        <taxon>Hyphomicrobiales</taxon>
        <taxon>Boseaceae</taxon>
        <taxon>Bosea</taxon>
    </lineage>
</organism>
<dbReference type="SUPFAM" id="SSF51905">
    <property type="entry name" value="FAD/NAD(P)-binding domain"/>
    <property type="match status" value="1"/>
</dbReference>
<evidence type="ECO:0000313" key="4">
    <source>
        <dbReference type="Proteomes" id="UP000199664"/>
    </source>
</evidence>
<protein>
    <submittedName>
        <fullName evidence="3">2-polyprenyl-6-methoxyphenol hydroxylase</fullName>
    </submittedName>
</protein>
<dbReference type="AlphaFoldDB" id="A0A1H7T4P4"/>
<dbReference type="GO" id="GO:0071949">
    <property type="term" value="F:FAD binding"/>
    <property type="evidence" value="ECO:0007669"/>
    <property type="project" value="InterPro"/>
</dbReference>
<dbReference type="Gene3D" id="3.30.70.2450">
    <property type="match status" value="1"/>
</dbReference>
<name>A0A1H7T4P4_9HYPH</name>
<dbReference type="InterPro" id="IPR036188">
    <property type="entry name" value="FAD/NAD-bd_sf"/>
</dbReference>
<keyword evidence="1" id="KW-0560">Oxidoreductase</keyword>
<keyword evidence="4" id="KW-1185">Reference proteome</keyword>
<dbReference type="Pfam" id="PF01494">
    <property type="entry name" value="FAD_binding_3"/>
    <property type="match status" value="1"/>
</dbReference>
<evidence type="ECO:0000313" key="3">
    <source>
        <dbReference type="EMBL" id="SEL79266.1"/>
    </source>
</evidence>
<dbReference type="EMBL" id="FOAN01000005">
    <property type="protein sequence ID" value="SEL79266.1"/>
    <property type="molecule type" value="Genomic_DNA"/>
</dbReference>
<evidence type="ECO:0000256" key="1">
    <source>
        <dbReference type="ARBA" id="ARBA00023002"/>
    </source>
</evidence>
<accession>A0A1H7T4P4</accession>
<dbReference type="InterPro" id="IPR002938">
    <property type="entry name" value="FAD-bd"/>
</dbReference>
<reference evidence="4" key="1">
    <citation type="submission" date="2016-10" db="EMBL/GenBank/DDBJ databases">
        <authorList>
            <person name="Varghese N."/>
            <person name="Submissions S."/>
        </authorList>
    </citation>
    <scope>NUCLEOTIDE SEQUENCE [LARGE SCALE GENOMIC DNA]</scope>
    <source>
        <strain evidence="4">LMG 26383,CCUG 61248,R- 45681</strain>
    </source>
</reference>
<sequence>MTASLTTQVIVAGAGPVGLVAALILARAGVDVVVLEKRAALTAASKASTFHPATLEILDELGVLAPMLAEGEIVKRIQYRTPEGPFAEFILADLAERTPFPFRLHLEQARLTPLLLAQIEALPNARVLFGAGFEALTQDENGVTVTADRDGAPLTIRADYLLGTDGARSAVREALGIAFDGMVYPHKVLRVMTSDDLDAVLPGIASITYLHNGSKSLSFLKMPDCWRIIIRVPGDVPDETALQDGWFADRIREVMPSWTKPPTVLGRDVYGASRRVASHYHVGRAFLAGDGAHVTNTRGGMNMNCGIHDAKALAEAMIRALREHRPELVVAAATERKRIAEEMLIPRTDRNVAGGADWLQKVRDLAASRSSAIDYLATAAMLDMLERPARAA</sequence>
<dbReference type="InterPro" id="IPR050631">
    <property type="entry name" value="PheA/TfdB_FAD_monoxygenase"/>
</dbReference>
<evidence type="ECO:0000259" key="2">
    <source>
        <dbReference type="Pfam" id="PF01494"/>
    </source>
</evidence>
<proteinExistence type="predicted"/>
<dbReference type="Gene3D" id="3.50.50.60">
    <property type="entry name" value="FAD/NAD(P)-binding domain"/>
    <property type="match status" value="1"/>
</dbReference>
<dbReference type="PANTHER" id="PTHR43476">
    <property type="entry name" value="3-(3-HYDROXY-PHENYL)PROPIONATE/3-HYDROXYCINNAMIC ACID HYDROXYLASE"/>
    <property type="match status" value="1"/>
</dbReference>
<gene>
    <name evidence="3" type="ORF">SAMN04515666_105336</name>
</gene>
<dbReference type="Proteomes" id="UP000199664">
    <property type="component" value="Unassembled WGS sequence"/>
</dbReference>
<dbReference type="STRING" id="1036779.SAMN04515666_105336"/>
<dbReference type="RefSeq" id="WP_167561663.1">
    <property type="nucleotide sequence ID" value="NZ_FOAN01000005.1"/>
</dbReference>